<dbReference type="AlphaFoldDB" id="A0A3P5ZTS4"/>
<protein>
    <submittedName>
        <fullName evidence="1">Uncharacterized protein</fullName>
    </submittedName>
</protein>
<evidence type="ECO:0000313" key="1">
    <source>
        <dbReference type="EMBL" id="VDC75318.1"/>
    </source>
</evidence>
<name>A0A3P5ZTS4_BRACM</name>
<organism evidence="1">
    <name type="scientific">Brassica campestris</name>
    <name type="common">Field mustard</name>
    <dbReference type="NCBI Taxonomy" id="3711"/>
    <lineage>
        <taxon>Eukaryota</taxon>
        <taxon>Viridiplantae</taxon>
        <taxon>Streptophyta</taxon>
        <taxon>Embryophyta</taxon>
        <taxon>Tracheophyta</taxon>
        <taxon>Spermatophyta</taxon>
        <taxon>Magnoliopsida</taxon>
        <taxon>eudicotyledons</taxon>
        <taxon>Gunneridae</taxon>
        <taxon>Pentapetalae</taxon>
        <taxon>rosids</taxon>
        <taxon>malvids</taxon>
        <taxon>Brassicales</taxon>
        <taxon>Brassicaceae</taxon>
        <taxon>Brassiceae</taxon>
        <taxon>Brassica</taxon>
    </lineage>
</organism>
<reference evidence="1" key="1">
    <citation type="submission" date="2018-11" db="EMBL/GenBank/DDBJ databases">
        <authorList>
            <consortium name="Genoscope - CEA"/>
            <person name="William W."/>
        </authorList>
    </citation>
    <scope>NUCLEOTIDE SEQUENCE</scope>
</reference>
<sequence length="71" mass="8475">MKITVRRAKSLPSLSCLSELRLRLLKPPRRETLRQVQCHLSLLLPLFLRLLLHRRLCHLNHPPLFLPPLRR</sequence>
<accession>A0A3P5ZTS4</accession>
<dbReference type="EMBL" id="LR031571">
    <property type="protein sequence ID" value="VDC75318.1"/>
    <property type="molecule type" value="Genomic_DNA"/>
</dbReference>
<gene>
    <name evidence="1" type="ORF">BRAA01T01820Z</name>
</gene>
<proteinExistence type="predicted"/>